<gene>
    <name evidence="3" type="ORF">SNAT2548_LOCUS17836</name>
</gene>
<feature type="transmembrane region" description="Helical" evidence="1">
    <location>
        <begin position="12"/>
        <end position="37"/>
    </location>
</feature>
<name>A0A812P902_9DINO</name>
<evidence type="ECO:0000259" key="2">
    <source>
        <dbReference type="Pfam" id="PF00085"/>
    </source>
</evidence>
<dbReference type="CDD" id="cd02961">
    <property type="entry name" value="PDI_a_family"/>
    <property type="match status" value="1"/>
</dbReference>
<feature type="transmembrane region" description="Helical" evidence="1">
    <location>
        <begin position="43"/>
        <end position="64"/>
    </location>
</feature>
<dbReference type="PANTHER" id="PTHR45672:SF11">
    <property type="entry name" value="PROTEIN DISULFIDE-ISOMERASE C17H9.14C"/>
    <property type="match status" value="1"/>
</dbReference>
<dbReference type="GO" id="GO:0006457">
    <property type="term" value="P:protein folding"/>
    <property type="evidence" value="ECO:0007669"/>
    <property type="project" value="TreeGrafter"/>
</dbReference>
<evidence type="ECO:0000313" key="3">
    <source>
        <dbReference type="EMBL" id="CAE7340887.1"/>
    </source>
</evidence>
<keyword evidence="1" id="KW-0472">Membrane</keyword>
<dbReference type="GO" id="GO:0003756">
    <property type="term" value="F:protein disulfide isomerase activity"/>
    <property type="evidence" value="ECO:0007669"/>
    <property type="project" value="TreeGrafter"/>
</dbReference>
<dbReference type="GO" id="GO:0005783">
    <property type="term" value="C:endoplasmic reticulum"/>
    <property type="evidence" value="ECO:0007669"/>
    <property type="project" value="TreeGrafter"/>
</dbReference>
<dbReference type="InterPro" id="IPR051063">
    <property type="entry name" value="PDI"/>
</dbReference>
<reference evidence="3" key="1">
    <citation type="submission" date="2021-02" db="EMBL/GenBank/DDBJ databases">
        <authorList>
            <person name="Dougan E. K."/>
            <person name="Rhodes N."/>
            <person name="Thang M."/>
            <person name="Chan C."/>
        </authorList>
    </citation>
    <scope>NUCLEOTIDE SEQUENCE</scope>
</reference>
<keyword evidence="1" id="KW-0812">Transmembrane</keyword>
<dbReference type="InterPro" id="IPR036249">
    <property type="entry name" value="Thioredoxin-like_sf"/>
</dbReference>
<dbReference type="AlphaFoldDB" id="A0A812P902"/>
<dbReference type="InterPro" id="IPR013766">
    <property type="entry name" value="Thioredoxin_domain"/>
</dbReference>
<dbReference type="Proteomes" id="UP000604046">
    <property type="component" value="Unassembled WGS sequence"/>
</dbReference>
<accession>A0A812P902</accession>
<dbReference type="SUPFAM" id="SSF52833">
    <property type="entry name" value="Thioredoxin-like"/>
    <property type="match status" value="1"/>
</dbReference>
<keyword evidence="4" id="KW-1185">Reference proteome</keyword>
<organism evidence="3 4">
    <name type="scientific">Symbiodinium natans</name>
    <dbReference type="NCBI Taxonomy" id="878477"/>
    <lineage>
        <taxon>Eukaryota</taxon>
        <taxon>Sar</taxon>
        <taxon>Alveolata</taxon>
        <taxon>Dinophyceae</taxon>
        <taxon>Suessiales</taxon>
        <taxon>Symbiodiniaceae</taxon>
        <taxon>Symbiodinium</taxon>
    </lineage>
</organism>
<comment type="caution">
    <text evidence="3">The sequence shown here is derived from an EMBL/GenBank/DDBJ whole genome shotgun (WGS) entry which is preliminary data.</text>
</comment>
<proteinExistence type="predicted"/>
<protein>
    <recommendedName>
        <fullName evidence="2">Thioredoxin domain-containing protein</fullName>
    </recommendedName>
</protein>
<evidence type="ECO:0000256" key="1">
    <source>
        <dbReference type="SAM" id="Phobius"/>
    </source>
</evidence>
<evidence type="ECO:0000313" key="4">
    <source>
        <dbReference type="Proteomes" id="UP000604046"/>
    </source>
</evidence>
<dbReference type="PANTHER" id="PTHR45672">
    <property type="entry name" value="PROTEIN DISULFIDE-ISOMERASE C17H9.14C-RELATED"/>
    <property type="match status" value="1"/>
</dbReference>
<dbReference type="OrthoDB" id="72053at2759"/>
<keyword evidence="1" id="KW-1133">Transmembrane helix</keyword>
<feature type="domain" description="Thioredoxin" evidence="2">
    <location>
        <begin position="101"/>
        <end position="176"/>
    </location>
</feature>
<dbReference type="EMBL" id="CAJNDS010002125">
    <property type="protein sequence ID" value="CAE7340887.1"/>
    <property type="molecule type" value="Genomic_DNA"/>
</dbReference>
<dbReference type="Gene3D" id="3.40.30.10">
    <property type="entry name" value="Glutaredoxin"/>
    <property type="match status" value="1"/>
</dbReference>
<sequence>MSQLGKPVVLVNVLFLVVVLVALLGALPVLMVVLAWLFGSRNLVVVGSMAVPGPGVLFGVRFLVAQAQQAYAEEEASARVCLVQRTKCLQAMFEQIWQSLVVNLTDSNFQELVARGESRLWVVKFYASVLMLAATWEQLAKKLDGQVNVAKVDCAESQFVANMFDVHGYPTLKLISQVWLFWTQKFGEFRAMGSTRSSRSRRGCVPL</sequence>
<dbReference type="Pfam" id="PF00085">
    <property type="entry name" value="Thioredoxin"/>
    <property type="match status" value="1"/>
</dbReference>